<dbReference type="EMBL" id="BGPR01065527">
    <property type="protein sequence ID" value="GBO40325.1"/>
    <property type="molecule type" value="Genomic_DNA"/>
</dbReference>
<keyword evidence="2" id="KW-1185">Reference proteome</keyword>
<organism evidence="1 2">
    <name type="scientific">Araneus ventricosus</name>
    <name type="common">Orbweaver spider</name>
    <name type="synonym">Epeira ventricosa</name>
    <dbReference type="NCBI Taxonomy" id="182803"/>
    <lineage>
        <taxon>Eukaryota</taxon>
        <taxon>Metazoa</taxon>
        <taxon>Ecdysozoa</taxon>
        <taxon>Arthropoda</taxon>
        <taxon>Chelicerata</taxon>
        <taxon>Arachnida</taxon>
        <taxon>Araneae</taxon>
        <taxon>Araneomorphae</taxon>
        <taxon>Entelegynae</taxon>
        <taxon>Araneoidea</taxon>
        <taxon>Araneidae</taxon>
        <taxon>Araneus</taxon>
    </lineage>
</organism>
<evidence type="ECO:0000313" key="1">
    <source>
        <dbReference type="EMBL" id="GBO40325.1"/>
    </source>
</evidence>
<proteinExistence type="predicted"/>
<name>A0A4Y2WS79_ARAVE</name>
<accession>A0A4Y2WS79</accession>
<comment type="caution">
    <text evidence="1">The sequence shown here is derived from an EMBL/GenBank/DDBJ whole genome shotgun (WGS) entry which is preliminary data.</text>
</comment>
<reference evidence="1 2" key="1">
    <citation type="journal article" date="2019" name="Sci. Rep.">
        <title>Orb-weaving spider Araneus ventricosus genome elucidates the spidroin gene catalogue.</title>
        <authorList>
            <person name="Kono N."/>
            <person name="Nakamura H."/>
            <person name="Ohtoshi R."/>
            <person name="Moran D.A.P."/>
            <person name="Shinohara A."/>
            <person name="Yoshida Y."/>
            <person name="Fujiwara M."/>
            <person name="Mori M."/>
            <person name="Tomita M."/>
            <person name="Arakawa K."/>
        </authorList>
    </citation>
    <scope>NUCLEOTIDE SEQUENCE [LARGE SCALE GENOMIC DNA]</scope>
</reference>
<protein>
    <submittedName>
        <fullName evidence="1">Uncharacterized protein</fullName>
    </submittedName>
</protein>
<sequence>MLVQLAGKLKAREAGKDFCFPLDPTNFMPGDDVNGVSFEPFLLLWCWLPHMPTLCENTLCVIVKCRANSTTTAIIAVREVKPFQVGRERSMLREDNILSNPVSRTETN</sequence>
<dbReference type="Proteomes" id="UP000499080">
    <property type="component" value="Unassembled WGS sequence"/>
</dbReference>
<gene>
    <name evidence="1" type="ORF">AVEN_158470_1</name>
</gene>
<evidence type="ECO:0000313" key="2">
    <source>
        <dbReference type="Proteomes" id="UP000499080"/>
    </source>
</evidence>
<dbReference type="AlphaFoldDB" id="A0A4Y2WS79"/>